<sequence>MFKRYIYTIFGVVLLFIVYALTLLPILAVRTTLANKELIFALILWGIGAGIFFMPALATIIKKVWFFPGRGEPVVQELLLSMIMGVNALNAPVQVKKHRKKLVITWRYKDQAWCERMEKSGMKKLYELWLSFDNNTKTVTLTDKFRSVNWSLGPGRVKTGWLASSRPIFKVATGNEWGVENYEDTEPDDYAFGPEEIKGPIMNTILKNGWNVRFSLF</sequence>
<keyword evidence="1" id="KW-0472">Membrane</keyword>
<feature type="transmembrane region" description="Helical" evidence="1">
    <location>
        <begin position="6"/>
        <end position="27"/>
    </location>
</feature>
<accession>A0A3B0VBK7</accession>
<name>A0A3B0VBK7_9ZZZZ</name>
<gene>
    <name evidence="2" type="ORF">MNBD_DELTA04-905</name>
</gene>
<keyword evidence="1" id="KW-0812">Transmembrane</keyword>
<reference evidence="2" key="1">
    <citation type="submission" date="2018-06" db="EMBL/GenBank/DDBJ databases">
        <authorList>
            <person name="Zhirakovskaya E."/>
        </authorList>
    </citation>
    <scope>NUCLEOTIDE SEQUENCE</scope>
</reference>
<feature type="transmembrane region" description="Helical" evidence="1">
    <location>
        <begin position="39"/>
        <end position="61"/>
    </location>
</feature>
<proteinExistence type="predicted"/>
<evidence type="ECO:0000256" key="1">
    <source>
        <dbReference type="SAM" id="Phobius"/>
    </source>
</evidence>
<dbReference type="AlphaFoldDB" id="A0A3B0VBK7"/>
<evidence type="ECO:0000313" key="2">
    <source>
        <dbReference type="EMBL" id="VAW36262.1"/>
    </source>
</evidence>
<protein>
    <submittedName>
        <fullName evidence="2">Uncharacterized protein</fullName>
    </submittedName>
</protein>
<organism evidence="2">
    <name type="scientific">hydrothermal vent metagenome</name>
    <dbReference type="NCBI Taxonomy" id="652676"/>
    <lineage>
        <taxon>unclassified sequences</taxon>
        <taxon>metagenomes</taxon>
        <taxon>ecological metagenomes</taxon>
    </lineage>
</organism>
<keyword evidence="1" id="KW-1133">Transmembrane helix</keyword>
<dbReference type="EMBL" id="UOEY01000022">
    <property type="protein sequence ID" value="VAW36262.1"/>
    <property type="molecule type" value="Genomic_DNA"/>
</dbReference>